<feature type="transmembrane region" description="Helical" evidence="8">
    <location>
        <begin position="165"/>
        <end position="190"/>
    </location>
</feature>
<dbReference type="KEGG" id="lant:TUM19329_21490"/>
<dbReference type="Pfam" id="PF00361">
    <property type="entry name" value="Proton_antipo_M"/>
    <property type="match status" value="1"/>
</dbReference>
<keyword evidence="12" id="KW-1185">Reference proteome</keyword>
<dbReference type="GO" id="GO:0005886">
    <property type="term" value="C:plasma membrane"/>
    <property type="evidence" value="ECO:0007669"/>
    <property type="project" value="UniProtKB-SubCell"/>
</dbReference>
<evidence type="ECO:0000256" key="5">
    <source>
        <dbReference type="ARBA" id="ARBA00022989"/>
    </source>
</evidence>
<evidence type="ECO:0000256" key="6">
    <source>
        <dbReference type="ARBA" id="ARBA00023136"/>
    </source>
</evidence>
<dbReference type="InterPro" id="IPR003918">
    <property type="entry name" value="NADH_UbQ_OxRdtase"/>
</dbReference>
<dbReference type="GO" id="GO:0042773">
    <property type="term" value="P:ATP synthesis coupled electron transport"/>
    <property type="evidence" value="ECO:0007669"/>
    <property type="project" value="InterPro"/>
</dbReference>
<keyword evidence="5 8" id="KW-1133">Transmembrane helix</keyword>
<evidence type="ECO:0000256" key="7">
    <source>
        <dbReference type="RuleBase" id="RU000320"/>
    </source>
</evidence>
<proteinExistence type="inferred from homology"/>
<feature type="domain" description="NADH-Ubiquinone oxidoreductase (complex I) chain 5 N-terminal" evidence="10">
    <location>
        <begin position="29"/>
        <end position="58"/>
    </location>
</feature>
<evidence type="ECO:0000256" key="8">
    <source>
        <dbReference type="SAM" id="Phobius"/>
    </source>
</evidence>
<evidence type="ECO:0000259" key="9">
    <source>
        <dbReference type="Pfam" id="PF00361"/>
    </source>
</evidence>
<dbReference type="PRINTS" id="PR01437">
    <property type="entry name" value="NUOXDRDTASE4"/>
</dbReference>
<feature type="domain" description="NADH:quinone oxidoreductase/Mrp antiporter transmembrane" evidence="9">
    <location>
        <begin position="88"/>
        <end position="378"/>
    </location>
</feature>
<evidence type="ECO:0000313" key="11">
    <source>
        <dbReference type="EMBL" id="BCA95788.1"/>
    </source>
</evidence>
<evidence type="ECO:0000256" key="2">
    <source>
        <dbReference type="ARBA" id="ARBA00005346"/>
    </source>
</evidence>
<gene>
    <name evidence="11" type="primary">shaD</name>
    <name evidence="11" type="ORF">TUM19329_21490</name>
</gene>
<dbReference type="Pfam" id="PF00662">
    <property type="entry name" value="Proton_antipo_N"/>
    <property type="match status" value="1"/>
</dbReference>
<evidence type="ECO:0000259" key="10">
    <source>
        <dbReference type="Pfam" id="PF00662"/>
    </source>
</evidence>
<evidence type="ECO:0000256" key="4">
    <source>
        <dbReference type="ARBA" id="ARBA00022692"/>
    </source>
</evidence>
<protein>
    <submittedName>
        <fullName evidence="11">Cation:proton antiporter</fullName>
    </submittedName>
</protein>
<feature type="transmembrane region" description="Helical" evidence="8">
    <location>
        <begin position="328"/>
        <end position="353"/>
    </location>
</feature>
<feature type="transmembrane region" description="Helical" evidence="8">
    <location>
        <begin position="38"/>
        <end position="58"/>
    </location>
</feature>
<dbReference type="GO" id="GO:0008137">
    <property type="term" value="F:NADH dehydrogenase (ubiquinone) activity"/>
    <property type="evidence" value="ECO:0007669"/>
    <property type="project" value="InterPro"/>
</dbReference>
<keyword evidence="4 7" id="KW-0812">Transmembrane</keyword>
<evidence type="ECO:0000256" key="1">
    <source>
        <dbReference type="ARBA" id="ARBA00004651"/>
    </source>
</evidence>
<organism evidence="11 12">
    <name type="scientific">Legionella antarctica</name>
    <dbReference type="NCBI Taxonomy" id="2708020"/>
    <lineage>
        <taxon>Bacteria</taxon>
        <taxon>Pseudomonadati</taxon>
        <taxon>Pseudomonadota</taxon>
        <taxon>Gammaproteobacteria</taxon>
        <taxon>Legionellales</taxon>
        <taxon>Legionellaceae</taxon>
        <taxon>Legionella</taxon>
    </lineage>
</organism>
<dbReference type="InterPro" id="IPR001750">
    <property type="entry name" value="ND/Mrp_TM"/>
</dbReference>
<feature type="transmembrane region" description="Helical" evidence="8">
    <location>
        <begin position="93"/>
        <end position="111"/>
    </location>
</feature>
<comment type="subcellular location">
    <subcellularLocation>
        <location evidence="1">Cell membrane</location>
        <topology evidence="1">Multi-pass membrane protein</topology>
    </subcellularLocation>
    <subcellularLocation>
        <location evidence="7">Membrane</location>
        <topology evidence="7">Multi-pass membrane protein</topology>
    </subcellularLocation>
</comment>
<keyword evidence="3" id="KW-1003">Cell membrane</keyword>
<dbReference type="PANTHER" id="PTHR42703">
    <property type="entry name" value="NADH DEHYDROGENASE"/>
    <property type="match status" value="1"/>
</dbReference>
<feature type="transmembrane region" description="Helical" evidence="8">
    <location>
        <begin position="70"/>
        <end position="87"/>
    </location>
</feature>
<reference evidence="11" key="1">
    <citation type="journal article" date="2020" name="Microbiol. Resour. Announc.">
        <title>Complete Genome Sequence of Novel Psychrotolerant Legionella Strain TUM19329, Isolated from Antarctic Lake Sediment.</title>
        <authorList>
            <person name="Shimada S."/>
            <person name="Nakai R."/>
            <person name="Aoki K."/>
            <person name="Shimoeda N."/>
            <person name="Ohno G."/>
            <person name="Miyazaki Y."/>
            <person name="Kudoh S."/>
            <person name="Imura S."/>
            <person name="Watanabe K."/>
            <person name="Ishii Y."/>
            <person name="Tateda K."/>
        </authorList>
    </citation>
    <scope>NUCLEOTIDE SEQUENCE [LARGE SCALE GENOMIC DNA]</scope>
    <source>
        <strain evidence="11">TUM19329</strain>
    </source>
</reference>
<feature type="transmembrane region" description="Helical" evidence="8">
    <location>
        <begin position="230"/>
        <end position="256"/>
    </location>
</feature>
<feature type="transmembrane region" description="Helical" evidence="8">
    <location>
        <begin position="268"/>
        <end position="291"/>
    </location>
</feature>
<dbReference type="EMBL" id="AP022839">
    <property type="protein sequence ID" value="BCA95788.1"/>
    <property type="molecule type" value="Genomic_DNA"/>
</dbReference>
<keyword evidence="6 8" id="KW-0472">Membrane</keyword>
<feature type="transmembrane region" description="Helical" evidence="8">
    <location>
        <begin position="365"/>
        <end position="387"/>
    </location>
</feature>
<sequence length="458" mass="50672">MLVVTGLLFYVVSFQEILVVQLGGYKAPFGISFVIDRLSAIMLLITGIIGFCVSIYAIHDIKIMHQKSGFYLAYWILLMGLCGAFSTGDLFNFYVWFEVMLIASFVLLVLGNHKKQLDGAMKYVSLNLVATILMLLAIAMLYAMVGTLNMADLGLKLKAYPLTGTVTTVVLLLVIAFAIKSALFPLFFWLPASYHTTNVTTAAIFAGMLTKAGVYALIRLTTLILPDSHYILSLLLFIAGLTMLTGVLGAASEFHFRRLLSFHIISQIGYMVMGLGIYTPFALAGTIFYIVHHIIVKTNLFLISGICSKIGKTADIRKLGGFYKQYPYLAILFFIPAFSLAGMPPLSGFWGKLILLKAALHSSHYIITVIALLVSLLTLYSMTKIWTQVFWKEQSSHTLSPESFGNIKLFVILSPVIILAVMTLTIGLFPQPVFKIMLQAAEQISHPEWYIHAVLGVE</sequence>
<feature type="transmembrane region" description="Helical" evidence="8">
    <location>
        <begin position="197"/>
        <end position="218"/>
    </location>
</feature>
<dbReference type="AlphaFoldDB" id="A0A6F8T5V6"/>
<feature type="transmembrane region" description="Helical" evidence="8">
    <location>
        <begin position="407"/>
        <end position="429"/>
    </location>
</feature>
<name>A0A6F8T5V6_9GAMM</name>
<evidence type="ECO:0000256" key="3">
    <source>
        <dbReference type="ARBA" id="ARBA00022475"/>
    </source>
</evidence>
<dbReference type="Proteomes" id="UP000502894">
    <property type="component" value="Chromosome"/>
</dbReference>
<comment type="similarity">
    <text evidence="2">Belongs to the CPA3 antiporters (TC 2.A.63) subunit D family.</text>
</comment>
<dbReference type="InterPro" id="IPR050586">
    <property type="entry name" value="CPA3_Na-H_Antiporter_D"/>
</dbReference>
<dbReference type="InterPro" id="IPR001516">
    <property type="entry name" value="Proton_antipo_N"/>
</dbReference>
<feature type="transmembrane region" description="Helical" evidence="8">
    <location>
        <begin position="123"/>
        <end position="145"/>
    </location>
</feature>
<dbReference type="PANTHER" id="PTHR42703:SF1">
    <property type="entry name" value="NA(+)_H(+) ANTIPORTER SUBUNIT D1"/>
    <property type="match status" value="1"/>
</dbReference>
<evidence type="ECO:0000313" key="12">
    <source>
        <dbReference type="Proteomes" id="UP000502894"/>
    </source>
</evidence>
<accession>A0A6F8T5V6</accession>